<dbReference type="OMA" id="CEYYPKS"/>
<dbReference type="eggNOG" id="ENOG502SD4M">
    <property type="taxonomic scope" value="Eukaryota"/>
</dbReference>
<dbReference type="InterPro" id="IPR016181">
    <property type="entry name" value="Acyl_CoA_acyltransferase"/>
</dbReference>
<dbReference type="SUPFAM" id="SSF55729">
    <property type="entry name" value="Acyl-CoA N-acyltransferases (Nat)"/>
    <property type="match status" value="1"/>
</dbReference>
<organism evidence="1 2">
    <name type="scientific">Saprolegnia diclina (strain VS20)</name>
    <dbReference type="NCBI Taxonomy" id="1156394"/>
    <lineage>
        <taxon>Eukaryota</taxon>
        <taxon>Sar</taxon>
        <taxon>Stramenopiles</taxon>
        <taxon>Oomycota</taxon>
        <taxon>Saprolegniomycetes</taxon>
        <taxon>Saprolegniales</taxon>
        <taxon>Saprolegniaceae</taxon>
        <taxon>Saprolegnia</taxon>
    </lineage>
</organism>
<dbReference type="OrthoDB" id="18991at2759"/>
<dbReference type="STRING" id="1156394.T0RQ03"/>
<dbReference type="AlphaFoldDB" id="T0RQ03"/>
<dbReference type="GeneID" id="19951010"/>
<protein>
    <recommendedName>
        <fullName evidence="3">N-acetyltransferase domain-containing protein</fullName>
    </recommendedName>
</protein>
<dbReference type="VEuPathDB" id="FungiDB:SDRG_10283"/>
<evidence type="ECO:0000313" key="2">
    <source>
        <dbReference type="Proteomes" id="UP000030762"/>
    </source>
</evidence>
<sequence>MGVQFRDLAVAYDRVLVDAFYDQVLAPAFGIIPDEIEDVDTLHYQLATGNHEADHEYLLHCVLLFDEASSGNDPADVLGGFCCEYYPKSNCGLITYISTHPARDTRGRGLGRHMVNEVFRLLDADAIQHQHETITAIFLESNTDAVKDDIMVPARRRALLGTLGARFLAFSYVQPRLSPEKAPCRTLHLGVFERFLEPTGNGGVGMPAATVAAYLAEFYAVLMGSDALTNDADCRRQLSELQGMTHVPVDPSLS</sequence>
<evidence type="ECO:0008006" key="3">
    <source>
        <dbReference type="Google" id="ProtNLM"/>
    </source>
</evidence>
<name>T0RQ03_SAPDV</name>
<proteinExistence type="predicted"/>
<dbReference type="Proteomes" id="UP000030762">
    <property type="component" value="Unassembled WGS sequence"/>
</dbReference>
<reference evidence="1 2" key="1">
    <citation type="submission" date="2012-04" db="EMBL/GenBank/DDBJ databases">
        <title>The Genome Sequence of Saprolegnia declina VS20.</title>
        <authorList>
            <consortium name="The Broad Institute Genome Sequencing Platform"/>
            <person name="Russ C."/>
            <person name="Nusbaum C."/>
            <person name="Tyler B."/>
            <person name="van West P."/>
            <person name="Dieguez-Uribeondo J."/>
            <person name="de Bruijn I."/>
            <person name="Tripathy S."/>
            <person name="Jiang R."/>
            <person name="Young S.K."/>
            <person name="Zeng Q."/>
            <person name="Gargeya S."/>
            <person name="Fitzgerald M."/>
            <person name="Haas B."/>
            <person name="Abouelleil A."/>
            <person name="Alvarado L."/>
            <person name="Arachchi H.M."/>
            <person name="Berlin A."/>
            <person name="Chapman S.B."/>
            <person name="Goldberg J."/>
            <person name="Griggs A."/>
            <person name="Gujja S."/>
            <person name="Hansen M."/>
            <person name="Howarth C."/>
            <person name="Imamovic A."/>
            <person name="Larimer J."/>
            <person name="McCowen C."/>
            <person name="Montmayeur A."/>
            <person name="Murphy C."/>
            <person name="Neiman D."/>
            <person name="Pearson M."/>
            <person name="Priest M."/>
            <person name="Roberts A."/>
            <person name="Saif S."/>
            <person name="Shea T."/>
            <person name="Sisk P."/>
            <person name="Sykes S."/>
            <person name="Wortman J."/>
            <person name="Nusbaum C."/>
            <person name="Birren B."/>
        </authorList>
    </citation>
    <scope>NUCLEOTIDE SEQUENCE [LARGE SCALE GENOMIC DNA]</scope>
    <source>
        <strain evidence="1 2">VS20</strain>
    </source>
</reference>
<keyword evidence="2" id="KW-1185">Reference proteome</keyword>
<dbReference type="InParanoid" id="T0RQ03"/>
<dbReference type="EMBL" id="JH767165">
    <property type="protein sequence ID" value="EQC32087.1"/>
    <property type="molecule type" value="Genomic_DNA"/>
</dbReference>
<evidence type="ECO:0000313" key="1">
    <source>
        <dbReference type="EMBL" id="EQC32087.1"/>
    </source>
</evidence>
<accession>T0RQ03</accession>
<dbReference type="RefSeq" id="XP_008614489.1">
    <property type="nucleotide sequence ID" value="XM_008616267.1"/>
</dbReference>
<gene>
    <name evidence="1" type="ORF">SDRG_10283</name>
</gene>